<dbReference type="SUPFAM" id="SSF51735">
    <property type="entry name" value="NAD(P)-binding Rossmann-fold domains"/>
    <property type="match status" value="2"/>
</dbReference>
<dbReference type="Pfam" id="PF07885">
    <property type="entry name" value="Ion_trans_2"/>
    <property type="match status" value="1"/>
</dbReference>
<feature type="transmembrane region" description="Helical" evidence="2">
    <location>
        <begin position="47"/>
        <end position="70"/>
    </location>
</feature>
<evidence type="ECO:0000256" key="1">
    <source>
        <dbReference type="ARBA" id="ARBA00004651"/>
    </source>
</evidence>
<comment type="caution">
    <text evidence="4">The sequence shown here is derived from an EMBL/GenBank/DDBJ whole genome shotgun (WGS) entry which is preliminary data.</text>
</comment>
<reference evidence="4 5" key="1">
    <citation type="submission" date="2024-02" db="EMBL/GenBank/DDBJ databases">
        <title>A novel Wenzhouxiangellaceae bacterium, isolated from coastal sediments.</title>
        <authorList>
            <person name="Du Z.-J."/>
            <person name="Ye Y.-Q."/>
            <person name="Zhang X.-Y."/>
        </authorList>
    </citation>
    <scope>NUCLEOTIDE SEQUENCE [LARGE SCALE GENOMIC DNA]</scope>
    <source>
        <strain evidence="4 5">CH-27</strain>
    </source>
</reference>
<comment type="subcellular location">
    <subcellularLocation>
        <location evidence="1">Cell membrane</location>
        <topology evidence="1">Multi-pass membrane protein</topology>
    </subcellularLocation>
</comment>
<organism evidence="4 5">
    <name type="scientific">Elongatibacter sediminis</name>
    <dbReference type="NCBI Taxonomy" id="3119006"/>
    <lineage>
        <taxon>Bacteria</taxon>
        <taxon>Pseudomonadati</taxon>
        <taxon>Pseudomonadota</taxon>
        <taxon>Gammaproteobacteria</taxon>
        <taxon>Chromatiales</taxon>
        <taxon>Wenzhouxiangellaceae</taxon>
        <taxon>Elongatibacter</taxon>
    </lineage>
</organism>
<feature type="domain" description="RCK N-terminal" evidence="3">
    <location>
        <begin position="287"/>
        <end position="404"/>
    </location>
</feature>
<evidence type="ECO:0000259" key="3">
    <source>
        <dbReference type="PROSITE" id="PS51201"/>
    </source>
</evidence>
<dbReference type="RefSeq" id="WP_354695503.1">
    <property type="nucleotide sequence ID" value="NZ_JAZHOG010000007.1"/>
</dbReference>
<dbReference type="Gene3D" id="3.40.50.720">
    <property type="entry name" value="NAD(P)-binding Rossmann-like Domain"/>
    <property type="match status" value="2"/>
</dbReference>
<accession>A0AAW9RFJ2</accession>
<dbReference type="PROSITE" id="PS51201">
    <property type="entry name" value="RCK_N"/>
    <property type="match status" value="2"/>
</dbReference>
<evidence type="ECO:0000313" key="5">
    <source>
        <dbReference type="Proteomes" id="UP001359886"/>
    </source>
</evidence>
<dbReference type="PANTHER" id="PTHR43833">
    <property type="entry name" value="POTASSIUM CHANNEL PROTEIN 2-RELATED-RELATED"/>
    <property type="match status" value="1"/>
</dbReference>
<keyword evidence="5" id="KW-1185">Reference proteome</keyword>
<keyword evidence="2" id="KW-0812">Transmembrane</keyword>
<dbReference type="Gene3D" id="1.10.287.70">
    <property type="match status" value="1"/>
</dbReference>
<evidence type="ECO:0000313" key="4">
    <source>
        <dbReference type="EMBL" id="MEJ8568179.1"/>
    </source>
</evidence>
<dbReference type="InterPro" id="IPR036291">
    <property type="entry name" value="NAD(P)-bd_dom_sf"/>
</dbReference>
<protein>
    <submittedName>
        <fullName evidence="4">NAD-binding protein</fullName>
    </submittedName>
</protein>
<keyword evidence="2" id="KW-1133">Transmembrane helix</keyword>
<evidence type="ECO:0000256" key="2">
    <source>
        <dbReference type="SAM" id="Phobius"/>
    </source>
</evidence>
<feature type="transmembrane region" description="Helical" evidence="2">
    <location>
        <begin position="16"/>
        <end position="35"/>
    </location>
</feature>
<dbReference type="InterPro" id="IPR013099">
    <property type="entry name" value="K_chnl_dom"/>
</dbReference>
<feature type="domain" description="RCK N-terminal" evidence="3">
    <location>
        <begin position="123"/>
        <end position="245"/>
    </location>
</feature>
<dbReference type="InterPro" id="IPR050721">
    <property type="entry name" value="Trk_Ktr_HKT_K-transport"/>
</dbReference>
<dbReference type="Pfam" id="PF02254">
    <property type="entry name" value="TrkA_N"/>
    <property type="match status" value="2"/>
</dbReference>
<feature type="transmembrane region" description="Helical" evidence="2">
    <location>
        <begin position="76"/>
        <end position="101"/>
    </location>
</feature>
<keyword evidence="2" id="KW-0472">Membrane</keyword>
<gene>
    <name evidence="4" type="ORF">V3330_11125</name>
</gene>
<dbReference type="Proteomes" id="UP001359886">
    <property type="component" value="Unassembled WGS sequence"/>
</dbReference>
<proteinExistence type="predicted"/>
<name>A0AAW9RFJ2_9GAMM</name>
<dbReference type="AlphaFoldDB" id="A0AAW9RFJ2"/>
<dbReference type="GO" id="GO:0005886">
    <property type="term" value="C:plasma membrane"/>
    <property type="evidence" value="ECO:0007669"/>
    <property type="project" value="UniProtKB-SubCell"/>
</dbReference>
<sequence length="567" mass="63052">MEDVILLTMRRMRSPLILMILVYSASVFGLVMIPGQDPQGRPIDVGYLDAAYYVAIMATTIGFGEIPYAFTGAQRLYAFLIILPNVGVWLYSFGTILSLILDPQFRAVLRQSRFRRLVRGTAEPFYIVCGFGSTGSMIVTALVRRGYGAVVLEREEDIIHRMELQPEISRVPALSGDVTDRGLLESAGLHHPQCCGIIAITNEDHANLTIAITSKLLRPELSVIARSENQRVTANMDSFGTDHVIEPYAIFAERFYLALSSPIKYLVQDWLISVPGSELRERMELPSGRWIVCGLGRFGSRLAERLEQAGLPYTVVDVHPDRVANQPGSVLGRGTEAATLLEAGVEDAVGIIAGTGDDVDNLSIVMTALELNPKLFTVARQERQQNDELFERSHAQLVARRSLIVARRALYIATTPLMQTFLHYLASEDEDFAHHVASRLKSVLGGQAPAIWTETLEGSLRSGLDEAREYGTEVRLEHITQHSRTQVAEDLPCLCLLLERGASRIFLPPPGQELHAGDRLLFAGRNLARDEILWTLTEPYALIANATGRHIPRSAVWRWIERHRANP</sequence>
<dbReference type="SUPFAM" id="SSF81324">
    <property type="entry name" value="Voltage-gated potassium channels"/>
    <property type="match status" value="1"/>
</dbReference>
<dbReference type="GO" id="GO:0006813">
    <property type="term" value="P:potassium ion transport"/>
    <property type="evidence" value="ECO:0007669"/>
    <property type="project" value="InterPro"/>
</dbReference>
<dbReference type="EMBL" id="JAZHOG010000007">
    <property type="protein sequence ID" value="MEJ8568179.1"/>
    <property type="molecule type" value="Genomic_DNA"/>
</dbReference>
<dbReference type="InterPro" id="IPR003148">
    <property type="entry name" value="RCK_N"/>
</dbReference>